<evidence type="ECO:0000256" key="1">
    <source>
        <dbReference type="ARBA" id="ARBA00004370"/>
    </source>
</evidence>
<dbReference type="AlphaFoldDB" id="A0A292YQG8"/>
<evidence type="ECO:0000313" key="10">
    <source>
        <dbReference type="Proteomes" id="UP000217785"/>
    </source>
</evidence>
<gene>
    <name evidence="9" type="ORF">EFBL_2663</name>
</gene>
<comment type="subcellular location">
    <subcellularLocation>
        <location evidence="1">Membrane</location>
    </subcellularLocation>
</comment>
<dbReference type="EMBL" id="BDUF01000076">
    <property type="protein sequence ID" value="GAX91003.1"/>
    <property type="molecule type" value="Genomic_DNA"/>
</dbReference>
<evidence type="ECO:0000256" key="2">
    <source>
        <dbReference type="ARBA" id="ARBA00022475"/>
    </source>
</evidence>
<evidence type="ECO:0000256" key="7">
    <source>
        <dbReference type="ARBA" id="ARBA00023306"/>
    </source>
</evidence>
<keyword evidence="5" id="KW-1133">Transmembrane helix</keyword>
<evidence type="ECO:0000256" key="4">
    <source>
        <dbReference type="ARBA" id="ARBA00022692"/>
    </source>
</evidence>
<dbReference type="GO" id="GO:0005886">
    <property type="term" value="C:plasma membrane"/>
    <property type="evidence" value="ECO:0007669"/>
    <property type="project" value="TreeGrafter"/>
</dbReference>
<name>A0A292YQG8_9BACL</name>
<sequence>MVAGQKRKPRWKALTLLFVFFAGVGAAVFFTSPLSKIRSVQVIGNSQIPADQIASASGVIVGMNFWDVKPENVDKQVREQYPLIAKADVEVKFPGHVTIAVAEKPVAAVLVRNGGMFYRLLSDATVYDAIKNTNGTNLPLIIAQNTLEVEPGKQIPDRDVQEFCEQLVSVDRKLLEHISHFEIRKKEDKKENLWSAWTVEGFEIRFPPGNLATTLDVYMKFWKKELEGKLPGIIYIYSEDEAWYDSNRGEQQPKKE</sequence>
<organism evidence="9 10">
    <name type="scientific">Effusibacillus lacus</name>
    <dbReference type="NCBI Taxonomy" id="1348429"/>
    <lineage>
        <taxon>Bacteria</taxon>
        <taxon>Bacillati</taxon>
        <taxon>Bacillota</taxon>
        <taxon>Bacilli</taxon>
        <taxon>Bacillales</taxon>
        <taxon>Alicyclobacillaceae</taxon>
        <taxon>Effusibacillus</taxon>
    </lineage>
</organism>
<dbReference type="GO" id="GO:0051301">
    <property type="term" value="P:cell division"/>
    <property type="evidence" value="ECO:0007669"/>
    <property type="project" value="UniProtKB-KW"/>
</dbReference>
<dbReference type="RefSeq" id="WP_096182731.1">
    <property type="nucleotide sequence ID" value="NZ_BDUF01000076.1"/>
</dbReference>
<keyword evidence="2" id="KW-1003">Cell membrane</keyword>
<accession>A0A292YQG8</accession>
<dbReference type="Pfam" id="PF08478">
    <property type="entry name" value="POTRA_1"/>
    <property type="match status" value="1"/>
</dbReference>
<dbReference type="PANTHER" id="PTHR37820">
    <property type="entry name" value="CELL DIVISION PROTEIN DIVIB"/>
    <property type="match status" value="1"/>
</dbReference>
<keyword evidence="3" id="KW-0132">Cell division</keyword>
<dbReference type="PANTHER" id="PTHR37820:SF1">
    <property type="entry name" value="CELL DIVISION PROTEIN FTSQ"/>
    <property type="match status" value="1"/>
</dbReference>
<evidence type="ECO:0000256" key="3">
    <source>
        <dbReference type="ARBA" id="ARBA00022618"/>
    </source>
</evidence>
<reference evidence="10" key="1">
    <citation type="submission" date="2017-07" db="EMBL/GenBank/DDBJ databases">
        <title>Draft genome sequence of Effusibacillus lacus strain skLN1.</title>
        <authorList>
            <person name="Watanabe M."/>
            <person name="Kojima H."/>
            <person name="Fukui M."/>
        </authorList>
    </citation>
    <scope>NUCLEOTIDE SEQUENCE [LARGE SCALE GENOMIC DNA]</scope>
    <source>
        <strain evidence="10">skLN1</strain>
    </source>
</reference>
<dbReference type="InterPro" id="IPR050487">
    <property type="entry name" value="FtsQ_DivIB"/>
</dbReference>
<dbReference type="Gene3D" id="3.10.20.310">
    <property type="entry name" value="membrane protein fhac"/>
    <property type="match status" value="1"/>
</dbReference>
<proteinExistence type="predicted"/>
<evidence type="ECO:0000256" key="5">
    <source>
        <dbReference type="ARBA" id="ARBA00022989"/>
    </source>
</evidence>
<dbReference type="Gene3D" id="3.40.50.10960">
    <property type="match status" value="1"/>
</dbReference>
<evidence type="ECO:0000259" key="8">
    <source>
        <dbReference type="PROSITE" id="PS51779"/>
    </source>
</evidence>
<dbReference type="InterPro" id="IPR013685">
    <property type="entry name" value="POTRA_FtsQ_type"/>
</dbReference>
<dbReference type="InterPro" id="IPR034746">
    <property type="entry name" value="POTRA"/>
</dbReference>
<comment type="caution">
    <text evidence="9">The sequence shown here is derived from an EMBL/GenBank/DDBJ whole genome shotgun (WGS) entry which is preliminary data.</text>
</comment>
<evidence type="ECO:0000313" key="9">
    <source>
        <dbReference type="EMBL" id="GAX91003.1"/>
    </source>
</evidence>
<keyword evidence="7" id="KW-0131">Cell cycle</keyword>
<keyword evidence="10" id="KW-1185">Reference proteome</keyword>
<dbReference type="Proteomes" id="UP000217785">
    <property type="component" value="Unassembled WGS sequence"/>
</dbReference>
<protein>
    <recommendedName>
        <fullName evidence="8">POTRA domain-containing protein</fullName>
    </recommendedName>
</protein>
<keyword evidence="6" id="KW-0472">Membrane</keyword>
<evidence type="ECO:0000256" key="6">
    <source>
        <dbReference type="ARBA" id="ARBA00023136"/>
    </source>
</evidence>
<feature type="domain" description="POTRA" evidence="8">
    <location>
        <begin position="35"/>
        <end position="104"/>
    </location>
</feature>
<dbReference type="OrthoDB" id="2373741at2"/>
<dbReference type="PROSITE" id="PS51779">
    <property type="entry name" value="POTRA"/>
    <property type="match status" value="1"/>
</dbReference>
<keyword evidence="4" id="KW-0812">Transmembrane</keyword>